<dbReference type="InterPro" id="IPR009000">
    <property type="entry name" value="Transl_B-barrel_sf"/>
</dbReference>
<dbReference type="InterPro" id="IPR027417">
    <property type="entry name" value="P-loop_NTPase"/>
</dbReference>
<dbReference type="GO" id="GO:0003924">
    <property type="term" value="F:GTPase activity"/>
    <property type="evidence" value="ECO:0007669"/>
    <property type="project" value="InterPro"/>
</dbReference>
<evidence type="ECO:0000313" key="5">
    <source>
        <dbReference type="EMBL" id="GIO31281.1"/>
    </source>
</evidence>
<keyword evidence="1" id="KW-0547">Nucleotide-binding</keyword>
<dbReference type="InterPro" id="IPR005517">
    <property type="entry name" value="Transl_elong_EFG/EF2_IV"/>
</dbReference>
<keyword evidence="2" id="KW-0648">Protein biosynthesis</keyword>
<evidence type="ECO:0000256" key="1">
    <source>
        <dbReference type="ARBA" id="ARBA00022741"/>
    </source>
</evidence>
<evidence type="ECO:0000313" key="6">
    <source>
        <dbReference type="Proteomes" id="UP000679779"/>
    </source>
</evidence>
<dbReference type="InterPro" id="IPR020568">
    <property type="entry name" value="Ribosomal_Su5_D2-typ_SF"/>
</dbReference>
<dbReference type="PROSITE" id="PS00301">
    <property type="entry name" value="G_TR_1"/>
    <property type="match status" value="1"/>
</dbReference>
<dbReference type="RefSeq" id="WP_160044781.1">
    <property type="nucleotide sequence ID" value="NZ_BORQ01000002.1"/>
</dbReference>
<evidence type="ECO:0000256" key="3">
    <source>
        <dbReference type="ARBA" id="ARBA00023134"/>
    </source>
</evidence>
<dbReference type="GO" id="GO:0032790">
    <property type="term" value="P:ribosome disassembly"/>
    <property type="evidence" value="ECO:0007669"/>
    <property type="project" value="TreeGrafter"/>
</dbReference>
<dbReference type="Gene3D" id="3.40.50.300">
    <property type="entry name" value="P-loop containing nucleotide triphosphate hydrolases"/>
    <property type="match status" value="1"/>
</dbReference>
<comment type="caution">
    <text evidence="5">The sequence shown here is derived from an EMBL/GenBank/DDBJ whole genome shotgun (WGS) entry which is preliminary data.</text>
</comment>
<dbReference type="InterPro" id="IPR031157">
    <property type="entry name" value="G_TR_CS"/>
</dbReference>
<dbReference type="Pfam" id="PF00009">
    <property type="entry name" value="GTP_EFTU"/>
    <property type="match status" value="1"/>
</dbReference>
<dbReference type="CDD" id="cd04168">
    <property type="entry name" value="TetM_like"/>
    <property type="match status" value="1"/>
</dbReference>
<accession>A0A919XEJ0</accession>
<dbReference type="Gene3D" id="3.30.70.240">
    <property type="match status" value="1"/>
</dbReference>
<feature type="domain" description="Tr-type G" evidence="4">
    <location>
        <begin position="1"/>
        <end position="247"/>
    </location>
</feature>
<dbReference type="SUPFAM" id="SSF54980">
    <property type="entry name" value="EF-G C-terminal domain-like"/>
    <property type="match status" value="2"/>
</dbReference>
<dbReference type="PANTHER" id="PTHR43261:SF1">
    <property type="entry name" value="RIBOSOME-RELEASING FACTOR 2, MITOCHONDRIAL"/>
    <property type="match status" value="1"/>
</dbReference>
<name>A0A919XEJ0_9BACL</name>
<dbReference type="EMBL" id="BORQ01000002">
    <property type="protein sequence ID" value="GIO31281.1"/>
    <property type="molecule type" value="Genomic_DNA"/>
</dbReference>
<dbReference type="InterPro" id="IPR014721">
    <property type="entry name" value="Ribsml_uS5_D2-typ_fold_subgr"/>
</dbReference>
<dbReference type="SUPFAM" id="SSF54211">
    <property type="entry name" value="Ribosomal protein S5 domain 2-like"/>
    <property type="match status" value="1"/>
</dbReference>
<keyword evidence="6" id="KW-1185">Reference proteome</keyword>
<dbReference type="SUPFAM" id="SSF50447">
    <property type="entry name" value="Translation proteins"/>
    <property type="match status" value="1"/>
</dbReference>
<proteinExistence type="predicted"/>
<dbReference type="Gene3D" id="2.40.30.10">
    <property type="entry name" value="Translation factors"/>
    <property type="match status" value="1"/>
</dbReference>
<dbReference type="Gene3D" id="3.30.70.870">
    <property type="entry name" value="Elongation Factor G (Translational Gtpase), domain 3"/>
    <property type="match status" value="1"/>
</dbReference>
<dbReference type="AlphaFoldDB" id="A0A919XEJ0"/>
<dbReference type="SUPFAM" id="SSF52540">
    <property type="entry name" value="P-loop containing nucleoside triphosphate hydrolases"/>
    <property type="match status" value="1"/>
</dbReference>
<dbReference type="PANTHER" id="PTHR43261">
    <property type="entry name" value="TRANSLATION ELONGATION FACTOR G-RELATED"/>
    <property type="match status" value="1"/>
</dbReference>
<dbReference type="Pfam" id="PF03764">
    <property type="entry name" value="EFG_IV"/>
    <property type="match status" value="1"/>
</dbReference>
<dbReference type="Pfam" id="PF14492">
    <property type="entry name" value="EFG_III"/>
    <property type="match status" value="1"/>
</dbReference>
<dbReference type="InterPro" id="IPR005225">
    <property type="entry name" value="Small_GTP-bd"/>
</dbReference>
<dbReference type="Proteomes" id="UP000679779">
    <property type="component" value="Unassembled WGS sequence"/>
</dbReference>
<reference evidence="5" key="1">
    <citation type="submission" date="2021-03" db="EMBL/GenBank/DDBJ databases">
        <title>Antimicrobial resistance genes in bacteria isolated from Japanese honey, and their potential for conferring macrolide and lincosamide resistance in the American foulbrood pathogen Paenibacillus larvae.</title>
        <authorList>
            <person name="Okamoto M."/>
            <person name="Kumagai M."/>
            <person name="Kanamori H."/>
            <person name="Takamatsu D."/>
        </authorList>
    </citation>
    <scope>NUCLEOTIDE SEQUENCE</scope>
    <source>
        <strain evidence="5">J2TS6</strain>
    </source>
</reference>
<dbReference type="PROSITE" id="PS51722">
    <property type="entry name" value="G_TR_2"/>
    <property type="match status" value="1"/>
</dbReference>
<dbReference type="GO" id="GO:0006412">
    <property type="term" value="P:translation"/>
    <property type="evidence" value="ECO:0007669"/>
    <property type="project" value="UniProtKB-KW"/>
</dbReference>
<organism evidence="5 6">
    <name type="scientific">Paenibacillus albilobatus</name>
    <dbReference type="NCBI Taxonomy" id="2716884"/>
    <lineage>
        <taxon>Bacteria</taxon>
        <taxon>Bacillati</taxon>
        <taxon>Bacillota</taxon>
        <taxon>Bacilli</taxon>
        <taxon>Bacillales</taxon>
        <taxon>Paenibacillaceae</taxon>
        <taxon>Paenibacillus</taxon>
    </lineage>
</organism>
<dbReference type="PRINTS" id="PR01037">
    <property type="entry name" value="TCRTETOQM"/>
</dbReference>
<dbReference type="Pfam" id="PF00679">
    <property type="entry name" value="EFG_C"/>
    <property type="match status" value="1"/>
</dbReference>
<dbReference type="InterPro" id="IPR000640">
    <property type="entry name" value="EFG_V-like"/>
</dbReference>
<keyword evidence="3" id="KW-0342">GTP-binding</keyword>
<evidence type="ECO:0000259" key="4">
    <source>
        <dbReference type="PROSITE" id="PS51722"/>
    </source>
</evidence>
<dbReference type="SMART" id="SM00889">
    <property type="entry name" value="EFG_IV"/>
    <property type="match status" value="1"/>
</dbReference>
<gene>
    <name evidence="5" type="primary">tetP</name>
    <name evidence="5" type="ORF">J2TS6_24220</name>
</gene>
<dbReference type="InterPro" id="IPR041095">
    <property type="entry name" value="EFG_II"/>
</dbReference>
<sequence length="654" mass="71682">MKIINIGVLAHVDAGKTTLTEQILYQSGVKSRAGSVDRGDTTTDSLDIERRRGITVKSAAVSFWVGDKLKVNVIDTPGHADFISEVEHSLSVLDGVILVISAVEGVQAQTRVLMQTLKQLGMPTLLFMNKIDRMGADYAKVRNMIRSLLDEHICEMNIVENEGCEEVRLQEADPVSARWLETLAAHDDELLRLYAEDVPLTSERLRKELIQQTKDGKAFPLFAGSAAKGMGVKQLLDCLGDFIPSNAATGSKPAEDRPLSGIVFKVVKDRAGERAAFIRLFAGQLRLRDEVQVISRNGSARMLKVKQLQSLQGDKRTAAGLVSAGDIAVMTSAELFVGDVIGVRSGRIRDFAFHKPPIQVNVLAEHAQDPTALSQALSALTIEDPFLEYQHDQNTQEHTIRVFGKVQQEVLAETIWEEYGIHVSFSPPRVMCIEKPVACGKSAEFIGEAGNPFWATVGFRVEPGPAGSGLTYNLEVELGSLPLSFQKAIQETVAETLNEGLYGWPVTDITVTLTHTGYASPVSTAKDFRRLVPLVLMDALSRAGTVVYEPVGSARMIVPETSLSKVLSRLAQLEGTFQEPDFQGKVAHLNAEIPVRTADALKAELNSLTNGEGMLSIKPDGYAKVWSAFPENERRQLNPLNRGEYLLRLNKIME</sequence>
<dbReference type="InterPro" id="IPR000795">
    <property type="entry name" value="T_Tr_GTP-bd_dom"/>
</dbReference>
<dbReference type="GO" id="GO:0005525">
    <property type="term" value="F:GTP binding"/>
    <property type="evidence" value="ECO:0007669"/>
    <property type="project" value="UniProtKB-KW"/>
</dbReference>
<dbReference type="Gene3D" id="3.30.230.10">
    <property type="match status" value="1"/>
</dbReference>
<evidence type="ECO:0000256" key="2">
    <source>
        <dbReference type="ARBA" id="ARBA00022917"/>
    </source>
</evidence>
<dbReference type="InterPro" id="IPR053905">
    <property type="entry name" value="EF-G-like_DII"/>
</dbReference>
<dbReference type="CDD" id="cd01684">
    <property type="entry name" value="Tet_like_IV"/>
    <property type="match status" value="1"/>
</dbReference>
<protein>
    <submittedName>
        <fullName evidence="5">Tetracycline resistance protein</fullName>
    </submittedName>
</protein>
<dbReference type="Pfam" id="PF22042">
    <property type="entry name" value="EF-G_D2"/>
    <property type="match status" value="1"/>
</dbReference>
<dbReference type="PRINTS" id="PR00315">
    <property type="entry name" value="ELONGATNFCT"/>
</dbReference>
<dbReference type="NCBIfam" id="TIGR00231">
    <property type="entry name" value="small_GTP"/>
    <property type="match status" value="1"/>
</dbReference>
<dbReference type="InterPro" id="IPR035647">
    <property type="entry name" value="EFG_III/V"/>
</dbReference>